<dbReference type="GeneID" id="64576004"/>
<feature type="transmembrane region" description="Helical" evidence="1">
    <location>
        <begin position="51"/>
        <end position="75"/>
    </location>
</feature>
<evidence type="ECO:0000256" key="1">
    <source>
        <dbReference type="SAM" id="Phobius"/>
    </source>
</evidence>
<evidence type="ECO:0000313" key="3">
    <source>
        <dbReference type="EMBL" id="VUG17952.1"/>
    </source>
</evidence>
<feature type="transmembrane region" description="Helical" evidence="1">
    <location>
        <begin position="316"/>
        <end position="333"/>
    </location>
</feature>
<feature type="transmembrane region" description="Helical" evidence="1">
    <location>
        <begin position="262"/>
        <end position="284"/>
    </location>
</feature>
<keyword evidence="1" id="KW-0472">Membrane</keyword>
<organism evidence="3 4">
    <name type="scientific">Dekkera bruxellensis</name>
    <name type="common">Brettanomyces custersii</name>
    <dbReference type="NCBI Taxonomy" id="5007"/>
    <lineage>
        <taxon>Eukaryota</taxon>
        <taxon>Fungi</taxon>
        <taxon>Dikarya</taxon>
        <taxon>Ascomycota</taxon>
        <taxon>Saccharomycotina</taxon>
        <taxon>Pichiomycetes</taxon>
        <taxon>Pichiales</taxon>
        <taxon>Pichiaceae</taxon>
        <taxon>Brettanomyces</taxon>
    </lineage>
</organism>
<evidence type="ECO:0000313" key="4">
    <source>
        <dbReference type="Proteomes" id="UP000478008"/>
    </source>
</evidence>
<name>A0A7D9D0J5_DEKBR</name>
<proteinExistence type="predicted"/>
<feature type="transmembrane region" description="Helical" evidence="1">
    <location>
        <begin position="12"/>
        <end position="31"/>
    </location>
</feature>
<keyword evidence="1" id="KW-1133">Transmembrane helix</keyword>
<sequence>MASPILFSKPPPGFNALSIFRGIQLAIFGGLRTILNPEITADLWRTFWKVVALSLVSSALYLVGNLPFLTLTIILKVSALIRLINSSTSDHIVEFLKFCQFDLLNTTPYIIMGLKYLDNDIDSLFWSSLHYHDSINHQAQGRNSSNQRIYALRFDCTNYKFASSGVLVSKSPAFLGSFIQKIVHLLKSQIPWISNADFSVNQDKLSPLDHKSEALLANFMASYFIITSRIVFTYICWNIPFIGRFAFPVLAFHLLYDTAGSIASICASFLCLILPVESFALPFVTTFSASRQLMNILLEPYFERLSFTRHQLDRWYLSRVGCLLGFGLFYYYLIRTPRYLIGVYTFALAEGATAFLITNITRPPPLLTSTKIAIEKFDNGESVEHIKETLAPSSSSTRLADLKVLTDWTDEQCDWISGSYKELEFMLHNIDFFLSKLHKDV</sequence>
<dbReference type="PANTHER" id="PTHR38421">
    <property type="entry name" value="TRANSMEMBRANE PROTEIN USGS"/>
    <property type="match status" value="1"/>
</dbReference>
<dbReference type="EMBL" id="CP063133">
    <property type="protein sequence ID" value="QOU18862.1"/>
    <property type="molecule type" value="Genomic_DNA"/>
</dbReference>
<dbReference type="Proteomes" id="UP000663131">
    <property type="component" value="Chromosome 5"/>
</dbReference>
<dbReference type="PANTHER" id="PTHR38421:SF1">
    <property type="entry name" value="TRANSMEMBRANE PROTEIN"/>
    <property type="match status" value="1"/>
</dbReference>
<evidence type="ECO:0000313" key="2">
    <source>
        <dbReference type="EMBL" id="QOU18862.1"/>
    </source>
</evidence>
<dbReference type="OrthoDB" id="10041630at2759"/>
<feature type="transmembrane region" description="Helical" evidence="1">
    <location>
        <begin position="339"/>
        <end position="361"/>
    </location>
</feature>
<dbReference type="EMBL" id="CABFWN010000002">
    <property type="protein sequence ID" value="VUG17952.1"/>
    <property type="molecule type" value="Genomic_DNA"/>
</dbReference>
<keyword evidence="1" id="KW-0812">Transmembrane</keyword>
<dbReference type="KEGG" id="bbrx:BRETT_004081"/>
<gene>
    <name evidence="2" type="ORF">BRETT_004081</name>
    <name evidence="3" type="ORF">DEBR0S2_20120G</name>
</gene>
<dbReference type="Proteomes" id="UP000478008">
    <property type="component" value="Unassembled WGS sequence"/>
</dbReference>
<dbReference type="RefSeq" id="XP_041135355.1">
    <property type="nucleotide sequence ID" value="XM_041282579.1"/>
</dbReference>
<keyword evidence="4" id="KW-1185">Reference proteome</keyword>
<protein>
    <submittedName>
        <fullName evidence="3">DEBR0S2_20120g1_1</fullName>
    </submittedName>
</protein>
<feature type="transmembrane region" description="Helical" evidence="1">
    <location>
        <begin position="230"/>
        <end position="256"/>
    </location>
</feature>
<reference evidence="3 4" key="1">
    <citation type="submission" date="2019-07" db="EMBL/GenBank/DDBJ databases">
        <authorList>
            <person name="Friedrich A."/>
            <person name="Schacherer J."/>
        </authorList>
    </citation>
    <scope>NUCLEOTIDE SEQUENCE [LARGE SCALE GENOMIC DNA]</scope>
</reference>
<dbReference type="AlphaFoldDB" id="A0A7D9D0J5"/>
<accession>A0A7D9D0J5</accession>
<reference evidence="2" key="2">
    <citation type="submission" date="2020-10" db="EMBL/GenBank/DDBJ databases">
        <authorList>
            <person name="Palmer J.M."/>
        </authorList>
    </citation>
    <scope>NUCLEOTIDE SEQUENCE</scope>
    <source>
        <strain evidence="2">UCD 2041</strain>
    </source>
</reference>
<reference evidence="2" key="3">
    <citation type="journal article" name="BMC Genomics">
        <title>New genome assemblies reveal patterns of domestication and adaptation across Brettanomyces (Dekkera) species.</title>
        <authorList>
            <person name="Roach M.J."/>
            <person name="Borneman A.R."/>
        </authorList>
    </citation>
    <scope>NUCLEOTIDE SEQUENCE</scope>
    <source>
        <strain evidence="2">UCD 2041</strain>
    </source>
</reference>